<dbReference type="InterPro" id="IPR032675">
    <property type="entry name" value="LRR_dom_sf"/>
</dbReference>
<evidence type="ECO:0000259" key="2">
    <source>
        <dbReference type="PROSITE" id="PS50853"/>
    </source>
</evidence>
<feature type="domain" description="Fibronectin type-III" evidence="2">
    <location>
        <begin position="846"/>
        <end position="939"/>
    </location>
</feature>
<name>A0A3R6I9G3_9FIRM</name>
<dbReference type="Pfam" id="PF00041">
    <property type="entry name" value="fn3"/>
    <property type="match status" value="1"/>
</dbReference>
<feature type="compositionally biased region" description="Basic and acidic residues" evidence="1">
    <location>
        <begin position="84"/>
        <end position="101"/>
    </location>
</feature>
<dbReference type="Gene3D" id="3.80.10.10">
    <property type="entry name" value="Ribonuclease Inhibitor"/>
    <property type="match status" value="2"/>
</dbReference>
<comment type="caution">
    <text evidence="3">The sequence shown here is derived from an EMBL/GenBank/DDBJ whole genome shotgun (WGS) entry which is preliminary data.</text>
</comment>
<evidence type="ECO:0000313" key="3">
    <source>
        <dbReference type="EMBL" id="RHG30356.1"/>
    </source>
</evidence>
<feature type="compositionally biased region" description="Low complexity" evidence="1">
    <location>
        <begin position="113"/>
        <end position="122"/>
    </location>
</feature>
<accession>A0A3R6I9G3</accession>
<dbReference type="PANTHER" id="PTHR46433:SF3">
    <property type="entry name" value="RAB GTPASE DOMAIN-CONTAINING PROTEIN"/>
    <property type="match status" value="1"/>
</dbReference>
<dbReference type="Proteomes" id="UP000284051">
    <property type="component" value="Unassembled WGS sequence"/>
</dbReference>
<evidence type="ECO:0000313" key="4">
    <source>
        <dbReference type="Proteomes" id="UP000284051"/>
    </source>
</evidence>
<dbReference type="SUPFAM" id="SSF52047">
    <property type="entry name" value="RNI-like"/>
    <property type="match status" value="1"/>
</dbReference>
<reference evidence="3 4" key="1">
    <citation type="submission" date="2018-08" db="EMBL/GenBank/DDBJ databases">
        <title>A genome reference for cultivated species of the human gut microbiota.</title>
        <authorList>
            <person name="Zou Y."/>
            <person name="Xue W."/>
            <person name="Luo G."/>
        </authorList>
    </citation>
    <scope>NUCLEOTIDE SEQUENCE [LARGE SCALE GENOMIC DNA]</scope>
    <source>
        <strain evidence="3 4">AM22-21LB</strain>
    </source>
</reference>
<dbReference type="AlphaFoldDB" id="A0A3R6I9G3"/>
<feature type="compositionally biased region" description="Acidic residues" evidence="1">
    <location>
        <begin position="54"/>
        <end position="64"/>
    </location>
</feature>
<dbReference type="EMBL" id="QRID01000002">
    <property type="protein sequence ID" value="RHG30356.1"/>
    <property type="molecule type" value="Genomic_DNA"/>
</dbReference>
<dbReference type="PROSITE" id="PS50853">
    <property type="entry name" value="FN3"/>
    <property type="match status" value="1"/>
</dbReference>
<evidence type="ECO:0000256" key="1">
    <source>
        <dbReference type="SAM" id="MobiDB-lite"/>
    </source>
</evidence>
<proteinExistence type="predicted"/>
<dbReference type="InterPro" id="IPR013783">
    <property type="entry name" value="Ig-like_fold"/>
</dbReference>
<dbReference type="Gene3D" id="2.60.40.10">
    <property type="entry name" value="Immunoglobulins"/>
    <property type="match status" value="1"/>
</dbReference>
<dbReference type="SUPFAM" id="SSF52058">
    <property type="entry name" value="L domain-like"/>
    <property type="match status" value="1"/>
</dbReference>
<feature type="compositionally biased region" description="Acidic residues" evidence="1">
    <location>
        <begin position="123"/>
        <end position="134"/>
    </location>
</feature>
<feature type="region of interest" description="Disordered" evidence="1">
    <location>
        <begin position="52"/>
        <end position="134"/>
    </location>
</feature>
<dbReference type="PANTHER" id="PTHR46433">
    <property type="entry name" value="ANK_REP_REGION DOMAIN-CONTAINING PROTEIN-RELATED"/>
    <property type="match status" value="1"/>
</dbReference>
<organism evidence="3 4">
    <name type="scientific">Roseburia intestinalis</name>
    <dbReference type="NCBI Taxonomy" id="166486"/>
    <lineage>
        <taxon>Bacteria</taxon>
        <taxon>Bacillati</taxon>
        <taxon>Bacillota</taxon>
        <taxon>Clostridia</taxon>
        <taxon>Lachnospirales</taxon>
        <taxon>Lachnospiraceae</taxon>
        <taxon>Roseburia</taxon>
    </lineage>
</organism>
<dbReference type="InterPro" id="IPR003961">
    <property type="entry name" value="FN3_dom"/>
</dbReference>
<dbReference type="InterPro" id="IPR036116">
    <property type="entry name" value="FN3_sf"/>
</dbReference>
<dbReference type="SUPFAM" id="SSF49265">
    <property type="entry name" value="Fibronectin type III"/>
    <property type="match status" value="1"/>
</dbReference>
<gene>
    <name evidence="3" type="ORF">DW264_02540</name>
</gene>
<sequence length="939" mass="105577">MIGCFIIWRLKMKKIYKRILSLGLAVGVIFSLQESVHICAQENTQTTESIFADYGDENGGETDTAEQITGTGAEENTEQTTEETENRKNTERATRETETGKNTEQTTEETETGKNTEQTTETETGEIMDADDTEEAEESVWMMYDGTEEPEEPDEPELDEGFHQDGSVAINEMNFPDDEFRKKIKKYDTNKDGLLADSENRKITKLEFEEKIQTEGIEYLRYLKKIVLTDGICSIMNSSSLEEIEISDAYKVDHLRVASFSGCTALKSLSIDAGIDLDAGIDFTGCQKLETLTIKEYMGAALDLSPCIALKKLDIENLYGKDRSSIAKLDLNSQQKILELSLKAVKLSEDFVLPKSVQKVHVDGVSSKKLDLSNYKNLKEFSVEGSTENLQLNGCANLEKLDIEDYYLKTLNLSGCSELTEFDTLDQDNLKNIDFTGCKSLKKLRISSGGLKKLNLQECSKLKELEVNAGKLTDLKLPEKIQKITFENLLLTSLDLSKYNKLEEVYFEGEAPKLEKIKCVNTSLKIFDVDRFEKLEKLRELDLSNNKYLKEAEFAAYGYGTYVDPVIPNIERINLSGCKSLKTFACHKAPKLKTVNLTGCVNITELDVAYTGVGSVDISKYKKLVTYRCAGNNLTKLDVTKNKKLRTLDCQKNRLKYLDLRKSTNLTNIELNDNELTSFDISNISGLGWYKFDNQYYTIAKGKKIDLAKLPGFDMSKIGKVTGGTRSDGGYGSVVTLTDKKTNTVSYEYDVQNGWYQTFHIKFENPDNLASIKKVKCTLNKNTYTYDGKAKKPAVTVTLKGKKLRQGTDYTVKYKNNKKSGIATVIVSGKGAYIGTVTKTFKILPKKTSFTKSVSVNAGEIELSWEKADSATGYEIRYSTDSKMKKNVQKKVITKNKNTTLKIKKLKNNAVYYVQIRTYKLADGKKVYSAWSKAGQIRL</sequence>
<dbReference type="CDD" id="cd00063">
    <property type="entry name" value="FN3"/>
    <property type="match status" value="1"/>
</dbReference>
<protein>
    <submittedName>
        <fullName evidence="3">Cobalamin biosynthesis protein CobT</fullName>
    </submittedName>
</protein>